<feature type="region of interest" description="Disordered" evidence="5">
    <location>
        <begin position="176"/>
        <end position="200"/>
    </location>
</feature>
<organism evidence="7 8">
    <name type="scientific">Lithohypha guttulata</name>
    <dbReference type="NCBI Taxonomy" id="1690604"/>
    <lineage>
        <taxon>Eukaryota</taxon>
        <taxon>Fungi</taxon>
        <taxon>Dikarya</taxon>
        <taxon>Ascomycota</taxon>
        <taxon>Pezizomycotina</taxon>
        <taxon>Eurotiomycetes</taxon>
        <taxon>Chaetothyriomycetidae</taxon>
        <taxon>Chaetothyriales</taxon>
        <taxon>Trichomeriaceae</taxon>
        <taxon>Lithohypha</taxon>
    </lineage>
</organism>
<feature type="domain" description="RING-type" evidence="6">
    <location>
        <begin position="237"/>
        <end position="296"/>
    </location>
</feature>
<dbReference type="InterPro" id="IPR013083">
    <property type="entry name" value="Znf_RING/FYVE/PHD"/>
</dbReference>
<evidence type="ECO:0000259" key="6">
    <source>
        <dbReference type="PROSITE" id="PS50089"/>
    </source>
</evidence>
<evidence type="ECO:0000256" key="3">
    <source>
        <dbReference type="ARBA" id="ARBA00022833"/>
    </source>
</evidence>
<evidence type="ECO:0000313" key="8">
    <source>
        <dbReference type="Proteomes" id="UP001345013"/>
    </source>
</evidence>
<protein>
    <recommendedName>
        <fullName evidence="6">RING-type domain-containing protein</fullName>
    </recommendedName>
</protein>
<dbReference type="SMART" id="SM00184">
    <property type="entry name" value="RING"/>
    <property type="match status" value="1"/>
</dbReference>
<dbReference type="InterPro" id="IPR027370">
    <property type="entry name" value="Znf-RING_euk"/>
</dbReference>
<dbReference type="PROSITE" id="PS50089">
    <property type="entry name" value="ZF_RING_2"/>
    <property type="match status" value="1"/>
</dbReference>
<keyword evidence="1" id="KW-0479">Metal-binding</keyword>
<evidence type="ECO:0000313" key="7">
    <source>
        <dbReference type="EMBL" id="KAK5093219.1"/>
    </source>
</evidence>
<reference evidence="7 8" key="1">
    <citation type="submission" date="2023-08" db="EMBL/GenBank/DDBJ databases">
        <title>Black Yeasts Isolated from many extreme environments.</title>
        <authorList>
            <person name="Coleine C."/>
            <person name="Stajich J.E."/>
            <person name="Selbmann L."/>
        </authorList>
    </citation>
    <scope>NUCLEOTIDE SEQUENCE [LARGE SCALE GENOMIC DNA]</scope>
    <source>
        <strain evidence="7 8">CCFEE 5885</strain>
    </source>
</reference>
<name>A0ABR0KC92_9EURO</name>
<gene>
    <name evidence="7" type="ORF">LTR24_004480</name>
</gene>
<keyword evidence="3" id="KW-0862">Zinc</keyword>
<dbReference type="EMBL" id="JAVRRG010000046">
    <property type="protein sequence ID" value="KAK5093219.1"/>
    <property type="molecule type" value="Genomic_DNA"/>
</dbReference>
<sequence length="312" mass="35501">MFQPATIDCDYTIPEAARLIVYSVIWCALSCFAALHHQSQESEVFERSQVVDATWALFAVSVACRTQTISNEADRRLHLALKILDQHPLVDKALKHVGEVCEQYYSMGDVKSWEAEYAVIHTGVCALGHIDHQSPLPDIKSTLRALLRPFRDKSSNYRKQRDGLQAELHRERIQSGTLKRQAEAEERAERAKRTKVGRELERVTQDNERLRIDAGIVQQSLASTRLEVHMLQHHLSCPICYEKEANVALSCGHLFCEGCIASCESACEERIRTRWGSDDEDDEIIIVVGMRCPVCRKPQDPRVEKMKVYRAG</sequence>
<evidence type="ECO:0000256" key="4">
    <source>
        <dbReference type="PROSITE-ProRule" id="PRU00175"/>
    </source>
</evidence>
<proteinExistence type="predicted"/>
<dbReference type="InterPro" id="IPR001841">
    <property type="entry name" value="Znf_RING"/>
</dbReference>
<comment type="caution">
    <text evidence="7">The sequence shown here is derived from an EMBL/GenBank/DDBJ whole genome shotgun (WGS) entry which is preliminary data.</text>
</comment>
<accession>A0ABR0KC92</accession>
<evidence type="ECO:0000256" key="2">
    <source>
        <dbReference type="ARBA" id="ARBA00022771"/>
    </source>
</evidence>
<evidence type="ECO:0000256" key="5">
    <source>
        <dbReference type="SAM" id="MobiDB-lite"/>
    </source>
</evidence>
<keyword evidence="8" id="KW-1185">Reference proteome</keyword>
<dbReference type="PROSITE" id="PS00518">
    <property type="entry name" value="ZF_RING_1"/>
    <property type="match status" value="1"/>
</dbReference>
<evidence type="ECO:0000256" key="1">
    <source>
        <dbReference type="ARBA" id="ARBA00022723"/>
    </source>
</evidence>
<dbReference type="Gene3D" id="3.30.40.10">
    <property type="entry name" value="Zinc/RING finger domain, C3HC4 (zinc finger)"/>
    <property type="match status" value="1"/>
</dbReference>
<keyword evidence="2 4" id="KW-0863">Zinc-finger</keyword>
<dbReference type="InterPro" id="IPR017907">
    <property type="entry name" value="Znf_RING_CS"/>
</dbReference>
<dbReference type="Proteomes" id="UP001345013">
    <property type="component" value="Unassembled WGS sequence"/>
</dbReference>
<dbReference type="SUPFAM" id="SSF57850">
    <property type="entry name" value="RING/U-box"/>
    <property type="match status" value="1"/>
</dbReference>
<feature type="compositionally biased region" description="Basic and acidic residues" evidence="5">
    <location>
        <begin position="180"/>
        <end position="200"/>
    </location>
</feature>
<dbReference type="Pfam" id="PF13445">
    <property type="entry name" value="zf-RING_UBOX"/>
    <property type="match status" value="1"/>
</dbReference>